<dbReference type="PROSITE" id="PS51686">
    <property type="entry name" value="SAM_MT_RSMB_NOP"/>
    <property type="match status" value="1"/>
</dbReference>
<evidence type="ECO:0000256" key="5">
    <source>
        <dbReference type="PROSITE-ProRule" id="PRU01023"/>
    </source>
</evidence>
<evidence type="ECO:0000313" key="7">
    <source>
        <dbReference type="EMBL" id="UOO92025.1"/>
    </source>
</evidence>
<evidence type="ECO:0000256" key="4">
    <source>
        <dbReference type="ARBA" id="ARBA00022884"/>
    </source>
</evidence>
<evidence type="ECO:0000256" key="1">
    <source>
        <dbReference type="ARBA" id="ARBA00022603"/>
    </source>
</evidence>
<feature type="binding site" evidence="5">
    <location>
        <position position="281"/>
    </location>
    <ligand>
        <name>S-adenosyl-L-methionine</name>
        <dbReference type="ChEBI" id="CHEBI:59789"/>
    </ligand>
</feature>
<organism evidence="7 8">
    <name type="scientific">Vitreoscilla stercoraria</name>
    <dbReference type="NCBI Taxonomy" id="61"/>
    <lineage>
        <taxon>Bacteria</taxon>
        <taxon>Pseudomonadati</taxon>
        <taxon>Pseudomonadota</taxon>
        <taxon>Betaproteobacteria</taxon>
        <taxon>Neisseriales</taxon>
        <taxon>Neisseriaceae</taxon>
        <taxon>Vitreoscilla</taxon>
    </lineage>
</organism>
<feature type="domain" description="SAM-dependent MTase RsmB/NOP-type" evidence="6">
    <location>
        <begin position="140"/>
        <end position="417"/>
    </location>
</feature>
<dbReference type="GO" id="GO:0008168">
    <property type="term" value="F:methyltransferase activity"/>
    <property type="evidence" value="ECO:0007669"/>
    <property type="project" value="UniProtKB-KW"/>
</dbReference>
<dbReference type="PANTHER" id="PTHR22807">
    <property type="entry name" value="NOP2 YEAST -RELATED NOL1/NOP2/FMU SUN DOMAIN-CONTAINING"/>
    <property type="match status" value="1"/>
</dbReference>
<evidence type="ECO:0000256" key="3">
    <source>
        <dbReference type="ARBA" id="ARBA00022691"/>
    </source>
</evidence>
<feature type="binding site" evidence="5">
    <location>
        <position position="254"/>
    </location>
    <ligand>
        <name>S-adenosyl-L-methionine</name>
        <dbReference type="ChEBI" id="CHEBI:59789"/>
    </ligand>
</feature>
<accession>A0ABY4EAS6</accession>
<dbReference type="CDD" id="cd02440">
    <property type="entry name" value="AdoMet_MTases"/>
    <property type="match status" value="1"/>
</dbReference>
<comment type="similarity">
    <text evidence="5">Belongs to the class I-like SAM-binding methyltransferase superfamily. RsmB/NOP family.</text>
</comment>
<dbReference type="InterPro" id="IPR049560">
    <property type="entry name" value="MeTrfase_RsmB-F_NOP2_cat"/>
</dbReference>
<dbReference type="InterPro" id="IPR029063">
    <property type="entry name" value="SAM-dependent_MTases_sf"/>
</dbReference>
<dbReference type="Proteomes" id="UP000832034">
    <property type="component" value="Chromosome"/>
</dbReference>
<proteinExistence type="inferred from homology"/>
<evidence type="ECO:0000313" key="8">
    <source>
        <dbReference type="Proteomes" id="UP000832034"/>
    </source>
</evidence>
<dbReference type="GO" id="GO:0032259">
    <property type="term" value="P:methylation"/>
    <property type="evidence" value="ECO:0007669"/>
    <property type="project" value="UniProtKB-KW"/>
</dbReference>
<protein>
    <submittedName>
        <fullName evidence="7">RsmB/NOP family class I SAM-dependent RNA methyltransferase</fullName>
    </submittedName>
</protein>
<dbReference type="PANTHER" id="PTHR22807:SF53">
    <property type="entry name" value="RIBOSOMAL RNA SMALL SUBUNIT METHYLTRANSFERASE B-RELATED"/>
    <property type="match status" value="1"/>
</dbReference>
<name>A0ABY4EAS6_VITST</name>
<sequence length="419" mass="46623">MNNQQLVHTERLLTEVRFFQSPADVILSKFFKDHRKLGRQDRHEIAETVYATLRHWQKLHAFFGKKAPVRLLALGALVIARGVSIGSLSSILSEDERQKLSDLKAARAGFADQLHTASELPEWVIERMQGQYSDEEIVTLGQALSQAAPLDTRVNTLKGKREKVLAQLETEGFKAQATPFSPWGIRFQDKAVLNKNPLFLDGVIEVQDEGSQLLALLSGAKRGEVIVDFCAGAGGKTLALAAMMNNTGRLYAMDVSEKRLANIKPRIARAGVGNITPQRLDHERDLRLKKLWNKADRVLVDAPCSGLGTLRRNPDLKYRQSPQSIDELVEIQQRILVSAAKLVKRGGYLVYATCSILAEENQQQVEKFLASHPEFSLVNCSELLNGYKIPLNTGEYLQMSPATHHTDGFFAAVLQKSSS</sequence>
<dbReference type="Pfam" id="PF01189">
    <property type="entry name" value="Methyltr_RsmB-F"/>
    <property type="match status" value="1"/>
</dbReference>
<keyword evidence="2 5" id="KW-0808">Transferase</keyword>
<dbReference type="InterPro" id="IPR023267">
    <property type="entry name" value="RCMT"/>
</dbReference>
<dbReference type="Gene3D" id="3.40.50.150">
    <property type="entry name" value="Vaccinia Virus protein VP39"/>
    <property type="match status" value="1"/>
</dbReference>
<dbReference type="Pfam" id="PF22458">
    <property type="entry name" value="RsmF-B_ferredox"/>
    <property type="match status" value="1"/>
</dbReference>
<dbReference type="InterPro" id="IPR001678">
    <property type="entry name" value="MeTrfase_RsmB-F_NOP2_dom"/>
</dbReference>
<feature type="active site" description="Nucleophile" evidence="5">
    <location>
        <position position="354"/>
    </location>
</feature>
<dbReference type="RefSeq" id="WP_019959292.1">
    <property type="nucleotide sequence ID" value="NZ_CP091512.1"/>
</dbReference>
<feature type="binding site" evidence="5">
    <location>
        <position position="301"/>
    </location>
    <ligand>
        <name>S-adenosyl-L-methionine</name>
        <dbReference type="ChEBI" id="CHEBI:59789"/>
    </ligand>
</feature>
<dbReference type="InterPro" id="IPR054728">
    <property type="entry name" value="RsmB-like_ferredoxin"/>
</dbReference>
<evidence type="ECO:0000256" key="2">
    <source>
        <dbReference type="ARBA" id="ARBA00022679"/>
    </source>
</evidence>
<comment type="caution">
    <text evidence="5">Lacks conserved residue(s) required for the propagation of feature annotation.</text>
</comment>
<keyword evidence="8" id="KW-1185">Reference proteome</keyword>
<dbReference type="PRINTS" id="PR02008">
    <property type="entry name" value="RCMTFAMILY"/>
</dbReference>
<evidence type="ECO:0000259" key="6">
    <source>
        <dbReference type="PROSITE" id="PS51686"/>
    </source>
</evidence>
<dbReference type="EMBL" id="CP091512">
    <property type="protein sequence ID" value="UOO92025.1"/>
    <property type="molecule type" value="Genomic_DNA"/>
</dbReference>
<keyword evidence="1 5" id="KW-0489">Methyltransferase</keyword>
<reference evidence="7" key="2">
    <citation type="journal article" date="2022" name="Res Sq">
        <title>Evolution of multicellular longitudinally dividing oral cavity symbionts (Neisseriaceae).</title>
        <authorList>
            <person name="Nyongesa S."/>
            <person name="Weber P."/>
            <person name="Bernet E."/>
            <person name="Pullido F."/>
            <person name="Nieckarz M."/>
            <person name="Delaby M."/>
            <person name="Nieves C."/>
            <person name="Viehboeck T."/>
            <person name="Krause N."/>
            <person name="Rivera-Millot A."/>
            <person name="Nakamura A."/>
            <person name="Vischer N."/>
            <person name="VanNieuwenhze M."/>
            <person name="Brun Y."/>
            <person name="Cava F."/>
            <person name="Bulgheresi S."/>
            <person name="Veyrier F."/>
        </authorList>
    </citation>
    <scope>NUCLEOTIDE SEQUENCE</scope>
    <source>
        <strain evidence="7">SAG 1488-6</strain>
    </source>
</reference>
<gene>
    <name evidence="7" type="ORF">LVJ81_10375</name>
</gene>
<keyword evidence="4 5" id="KW-0694">RNA-binding</keyword>
<reference evidence="7" key="1">
    <citation type="submission" date="2021-12" db="EMBL/GenBank/DDBJ databases">
        <authorList>
            <person name="Veyrier F.J."/>
        </authorList>
    </citation>
    <scope>NUCLEOTIDE SEQUENCE</scope>
    <source>
        <strain evidence="7">SAG 1488-6</strain>
    </source>
</reference>
<keyword evidence="3 5" id="KW-0949">S-adenosyl-L-methionine</keyword>
<dbReference type="SUPFAM" id="SSF53335">
    <property type="entry name" value="S-adenosyl-L-methionine-dependent methyltransferases"/>
    <property type="match status" value="1"/>
</dbReference>